<gene>
    <name evidence="2" type="ORF">CCMP2556_LOCUS38869</name>
</gene>
<organism evidence="2 3">
    <name type="scientific">Durusdinium trenchii</name>
    <dbReference type="NCBI Taxonomy" id="1381693"/>
    <lineage>
        <taxon>Eukaryota</taxon>
        <taxon>Sar</taxon>
        <taxon>Alveolata</taxon>
        <taxon>Dinophyceae</taxon>
        <taxon>Suessiales</taxon>
        <taxon>Symbiodiniaceae</taxon>
        <taxon>Durusdinium</taxon>
    </lineage>
</organism>
<evidence type="ECO:0000259" key="1">
    <source>
        <dbReference type="PROSITE" id="PS51192"/>
    </source>
</evidence>
<sequence length="168" mass="18652">MTDLLADLGDGKRACVIVPKLDLMEQFAQILEKRLPDRQVSRVGTGFPANLSAEVFLCVRNSAWQLENLTLDLLLLDEAHHYEPLSGNPDSPAEDANLTGGIHARRVLSLHTPKRIYFSATLRNEPDFDFGLRATIEAGVIEDYTVMVPVLTEGAFGEEDPCLLQHRP</sequence>
<dbReference type="SUPFAM" id="SSF52540">
    <property type="entry name" value="P-loop containing nucleoside triphosphate hydrolases"/>
    <property type="match status" value="1"/>
</dbReference>
<proteinExistence type="predicted"/>
<reference evidence="2 3" key="1">
    <citation type="submission" date="2024-02" db="EMBL/GenBank/DDBJ databases">
        <authorList>
            <person name="Chen Y."/>
            <person name="Shah S."/>
            <person name="Dougan E. K."/>
            <person name="Thang M."/>
            <person name="Chan C."/>
        </authorList>
    </citation>
    <scope>NUCLEOTIDE SEQUENCE [LARGE SCALE GENOMIC DNA]</scope>
</reference>
<dbReference type="Proteomes" id="UP001642484">
    <property type="component" value="Unassembled WGS sequence"/>
</dbReference>
<dbReference type="PROSITE" id="PS51192">
    <property type="entry name" value="HELICASE_ATP_BIND_1"/>
    <property type="match status" value="1"/>
</dbReference>
<keyword evidence="3" id="KW-1185">Reference proteome</keyword>
<accession>A0ABP0PS22</accession>
<dbReference type="Gene3D" id="3.40.50.300">
    <property type="entry name" value="P-loop containing nucleotide triphosphate hydrolases"/>
    <property type="match status" value="1"/>
</dbReference>
<dbReference type="InterPro" id="IPR014001">
    <property type="entry name" value="Helicase_ATP-bd"/>
</dbReference>
<dbReference type="EMBL" id="CAXAMN010023585">
    <property type="protein sequence ID" value="CAK9078838.1"/>
    <property type="molecule type" value="Genomic_DNA"/>
</dbReference>
<protein>
    <recommendedName>
        <fullName evidence="1">Helicase ATP-binding domain-containing protein</fullName>
    </recommendedName>
</protein>
<dbReference type="InterPro" id="IPR027417">
    <property type="entry name" value="P-loop_NTPase"/>
</dbReference>
<evidence type="ECO:0000313" key="3">
    <source>
        <dbReference type="Proteomes" id="UP001642484"/>
    </source>
</evidence>
<evidence type="ECO:0000313" key="2">
    <source>
        <dbReference type="EMBL" id="CAK9078838.1"/>
    </source>
</evidence>
<feature type="domain" description="Helicase ATP-binding" evidence="1">
    <location>
        <begin position="1"/>
        <end position="140"/>
    </location>
</feature>
<name>A0ABP0PS22_9DINO</name>
<comment type="caution">
    <text evidence="2">The sequence shown here is derived from an EMBL/GenBank/DDBJ whole genome shotgun (WGS) entry which is preliminary data.</text>
</comment>